<dbReference type="CDD" id="cd00342">
    <property type="entry name" value="gram_neg_porins"/>
    <property type="match status" value="1"/>
</dbReference>
<keyword evidence="3" id="KW-0813">Transport</keyword>
<keyword evidence="4" id="KW-1134">Transmembrane beta strand</keyword>
<dbReference type="Gene3D" id="2.40.160.10">
    <property type="entry name" value="Porin"/>
    <property type="match status" value="1"/>
</dbReference>
<dbReference type="PRINTS" id="PR00184">
    <property type="entry name" value="NEISSPPORIN"/>
</dbReference>
<dbReference type="RefSeq" id="WP_112176125.1">
    <property type="nucleotide sequence ID" value="NZ_CAJZAT010000175.1"/>
</dbReference>
<sequence>MKKAVWAPGAAAVLCALSTGASAQSSVTLSGRIDAGFAYMNNVQTSPGVTASRFGMQSGDWGTGMLNFTGTEDLGGGVKTIFFLSRSLKATTGTAGTVHRKSWVGLSQENYGTIKFGRDLFISNGVSAFDPFLQEMFSSASLVRGRTWQQTNSNVGYLSPSWHGFDLAAQYSFGGKPGNWNGTDTGSYGRSDGLQLTYRTGLFDVRAIYDELRDPNGQFSNVFTASREFILAANLRLGSFLVQGAATRMFAPDTPTGLASTANHYWLGVGYQANPFLLVTLAAYHVDVGQGAGNDTHDAHGHATMYELGTTYNLSKRTFLYANVGYVHNSSNATFSLEPNNPGLNNSNLDNPLPGHSQVGAYLGINHSF</sequence>
<dbReference type="SUPFAM" id="SSF56935">
    <property type="entry name" value="Porins"/>
    <property type="match status" value="1"/>
</dbReference>
<dbReference type="InterPro" id="IPR050298">
    <property type="entry name" value="Gram-neg_bact_OMP"/>
</dbReference>
<evidence type="ECO:0000313" key="13">
    <source>
        <dbReference type="EMBL" id="PVX81154.1"/>
    </source>
</evidence>
<evidence type="ECO:0000256" key="10">
    <source>
        <dbReference type="ARBA" id="ARBA00023237"/>
    </source>
</evidence>
<keyword evidence="14" id="KW-1185">Reference proteome</keyword>
<dbReference type="InterPro" id="IPR002299">
    <property type="entry name" value="Porin_Neis"/>
</dbReference>
<evidence type="ECO:0000256" key="5">
    <source>
        <dbReference type="ARBA" id="ARBA00022692"/>
    </source>
</evidence>
<evidence type="ECO:0000256" key="6">
    <source>
        <dbReference type="ARBA" id="ARBA00022729"/>
    </source>
</evidence>
<dbReference type="EMBL" id="QEOB01000011">
    <property type="protein sequence ID" value="PVX81154.1"/>
    <property type="molecule type" value="Genomic_DNA"/>
</dbReference>
<gene>
    <name evidence="13" type="ORF">C7402_11156</name>
</gene>
<feature type="domain" description="Porin" evidence="12">
    <location>
        <begin position="10"/>
        <end position="330"/>
    </location>
</feature>
<keyword evidence="6 11" id="KW-0732">Signal</keyword>
<comment type="subcellular location">
    <subcellularLocation>
        <location evidence="1">Cell outer membrane</location>
        <topology evidence="1">Multi-pass membrane protein</topology>
    </subcellularLocation>
</comment>
<organism evidence="13 14">
    <name type="scientific">Paraburkholderia unamae</name>
    <dbReference type="NCBI Taxonomy" id="219649"/>
    <lineage>
        <taxon>Bacteria</taxon>
        <taxon>Pseudomonadati</taxon>
        <taxon>Pseudomonadota</taxon>
        <taxon>Betaproteobacteria</taxon>
        <taxon>Burkholderiales</taxon>
        <taxon>Burkholderiaceae</taxon>
        <taxon>Paraburkholderia</taxon>
    </lineage>
</organism>
<dbReference type="InterPro" id="IPR033900">
    <property type="entry name" value="Gram_neg_porin_domain"/>
</dbReference>
<comment type="subunit">
    <text evidence="2">Homotrimer.</text>
</comment>
<evidence type="ECO:0000256" key="8">
    <source>
        <dbReference type="ARBA" id="ARBA00023114"/>
    </source>
</evidence>
<evidence type="ECO:0000256" key="2">
    <source>
        <dbReference type="ARBA" id="ARBA00011233"/>
    </source>
</evidence>
<protein>
    <submittedName>
        <fullName evidence="13">Porin</fullName>
    </submittedName>
</protein>
<feature type="chain" id="PRO_5047112511" evidence="11">
    <location>
        <begin position="24"/>
        <end position="369"/>
    </location>
</feature>
<evidence type="ECO:0000256" key="11">
    <source>
        <dbReference type="SAM" id="SignalP"/>
    </source>
</evidence>
<evidence type="ECO:0000256" key="3">
    <source>
        <dbReference type="ARBA" id="ARBA00022448"/>
    </source>
</evidence>
<name>A0ABX5KI99_9BURK</name>
<keyword evidence="10" id="KW-0998">Cell outer membrane</keyword>
<keyword evidence="7" id="KW-0406">Ion transport</keyword>
<keyword evidence="5" id="KW-0812">Transmembrane</keyword>
<evidence type="ECO:0000313" key="14">
    <source>
        <dbReference type="Proteomes" id="UP000245712"/>
    </source>
</evidence>
<evidence type="ECO:0000256" key="9">
    <source>
        <dbReference type="ARBA" id="ARBA00023136"/>
    </source>
</evidence>
<proteinExistence type="predicted"/>
<dbReference type="PANTHER" id="PTHR34501">
    <property type="entry name" value="PROTEIN YDDL-RELATED"/>
    <property type="match status" value="1"/>
</dbReference>
<reference evidence="13 14" key="1">
    <citation type="submission" date="2018-05" db="EMBL/GenBank/DDBJ databases">
        <title>Genomic Encyclopedia of Type Strains, Phase IV (KMG-V): Genome sequencing to study the core and pangenomes of soil and plant-associated prokaryotes.</title>
        <authorList>
            <person name="Whitman W."/>
        </authorList>
    </citation>
    <scope>NUCLEOTIDE SEQUENCE [LARGE SCALE GENOMIC DNA]</scope>
    <source>
        <strain evidence="13 14">SCZa-39</strain>
    </source>
</reference>
<evidence type="ECO:0000259" key="12">
    <source>
        <dbReference type="Pfam" id="PF13609"/>
    </source>
</evidence>
<evidence type="ECO:0000256" key="1">
    <source>
        <dbReference type="ARBA" id="ARBA00004571"/>
    </source>
</evidence>
<dbReference type="Pfam" id="PF13609">
    <property type="entry name" value="Porin_4"/>
    <property type="match status" value="1"/>
</dbReference>
<evidence type="ECO:0000256" key="4">
    <source>
        <dbReference type="ARBA" id="ARBA00022452"/>
    </source>
</evidence>
<evidence type="ECO:0000256" key="7">
    <source>
        <dbReference type="ARBA" id="ARBA00023065"/>
    </source>
</evidence>
<accession>A0ABX5KI99</accession>
<dbReference type="Proteomes" id="UP000245712">
    <property type="component" value="Unassembled WGS sequence"/>
</dbReference>
<keyword evidence="9" id="KW-0472">Membrane</keyword>
<comment type="caution">
    <text evidence="13">The sequence shown here is derived from an EMBL/GenBank/DDBJ whole genome shotgun (WGS) entry which is preliminary data.</text>
</comment>
<dbReference type="PANTHER" id="PTHR34501:SF9">
    <property type="entry name" value="MAJOR OUTER MEMBRANE PROTEIN P.IA"/>
    <property type="match status" value="1"/>
</dbReference>
<feature type="signal peptide" evidence="11">
    <location>
        <begin position="1"/>
        <end position="23"/>
    </location>
</feature>
<dbReference type="InterPro" id="IPR023614">
    <property type="entry name" value="Porin_dom_sf"/>
</dbReference>
<keyword evidence="8" id="KW-0626">Porin</keyword>